<protein>
    <recommendedName>
        <fullName evidence="2">Heterokaryon incompatibility domain-containing protein</fullName>
    </recommendedName>
</protein>
<gene>
    <name evidence="1" type="ORF">TCHU04912_LOCUS20883</name>
</gene>
<dbReference type="AlphaFoldDB" id="A0A7S1T5R7"/>
<evidence type="ECO:0000313" key="1">
    <source>
        <dbReference type="EMBL" id="CAD9223174.1"/>
    </source>
</evidence>
<accession>A0A7S1T5R7</accession>
<sequence length="438" mass="48472">MGSIGSGLVFSTASILNALTFDEPVEQGFVATEWELVHTAVISCRWDTDASWELEVREGRGRTRTCRVMFPRVQLYRAALAARLRNCDYMWVDCMSVPQLSPSDPHDVAETKTAAIRRLIPTMTAVYASAQLVLVLETACGQEDGPDAYSKRTWTLQECVINQCTELVHLDGRHTVLGDASSRRMLSGLTDDELAAGMDDLASYKWVLEGEERAAAAETTPAQRRNFSTFADSRTAWRAADKAVALGQIFFRVLFEHVDVATEFIMEVATLLAKHCEHSSVMLIDNTGWDDVVMTGSACKTRYLMGKPSVMESGPPAMWHILRVRNSQSETGEAATTGSSTLRDRIDSASSVMENEVQPYRGMAAMLFGSDDAEEAADSWWLCEILLQDQRVPVAVLPGQLHAGGHVGHLRKLRTCTAEERATIRNAKDLESTKVLWM</sequence>
<proteinExistence type="predicted"/>
<organism evidence="1">
    <name type="scientific">Tetraselmis chuii</name>
    <dbReference type="NCBI Taxonomy" id="63592"/>
    <lineage>
        <taxon>Eukaryota</taxon>
        <taxon>Viridiplantae</taxon>
        <taxon>Chlorophyta</taxon>
        <taxon>core chlorophytes</taxon>
        <taxon>Chlorodendrophyceae</taxon>
        <taxon>Chlorodendrales</taxon>
        <taxon>Chlorodendraceae</taxon>
        <taxon>Tetraselmis</taxon>
    </lineage>
</organism>
<evidence type="ECO:0008006" key="2">
    <source>
        <dbReference type="Google" id="ProtNLM"/>
    </source>
</evidence>
<dbReference type="EMBL" id="HBGG01040508">
    <property type="protein sequence ID" value="CAD9223174.1"/>
    <property type="molecule type" value="Transcribed_RNA"/>
</dbReference>
<reference evidence="1" key="1">
    <citation type="submission" date="2021-01" db="EMBL/GenBank/DDBJ databases">
        <authorList>
            <person name="Corre E."/>
            <person name="Pelletier E."/>
            <person name="Niang G."/>
            <person name="Scheremetjew M."/>
            <person name="Finn R."/>
            <person name="Kale V."/>
            <person name="Holt S."/>
            <person name="Cochrane G."/>
            <person name="Meng A."/>
            <person name="Brown T."/>
            <person name="Cohen L."/>
        </authorList>
    </citation>
    <scope>NUCLEOTIDE SEQUENCE</scope>
    <source>
        <strain evidence="1">PLY429</strain>
    </source>
</reference>
<name>A0A7S1T5R7_9CHLO</name>